<evidence type="ECO:0000313" key="6">
    <source>
        <dbReference type="EMBL" id="MBL0371727.1"/>
    </source>
</evidence>
<evidence type="ECO:0000256" key="2">
    <source>
        <dbReference type="ARBA" id="ARBA00022723"/>
    </source>
</evidence>
<dbReference type="GO" id="GO:0046872">
    <property type="term" value="F:metal ion binding"/>
    <property type="evidence" value="ECO:0007669"/>
    <property type="project" value="UniProtKB-KW"/>
</dbReference>
<dbReference type="AlphaFoldDB" id="A0A936YSA1"/>
<dbReference type="GO" id="GO:0016846">
    <property type="term" value="F:carbon-sulfur lyase activity"/>
    <property type="evidence" value="ECO:0007669"/>
    <property type="project" value="InterPro"/>
</dbReference>
<evidence type="ECO:0000256" key="3">
    <source>
        <dbReference type="ARBA" id="ARBA00022833"/>
    </source>
</evidence>
<dbReference type="EMBL" id="JAEQNC010000003">
    <property type="protein sequence ID" value="MBL0371727.1"/>
    <property type="molecule type" value="Genomic_DNA"/>
</dbReference>
<accession>A0A936YSA1</accession>
<keyword evidence="4" id="KW-0456">Lyase</keyword>
<dbReference type="InterPro" id="IPR006913">
    <property type="entry name" value="CENP-V/GFA"/>
</dbReference>
<sequence>MKGGCLCGAVRYTTKSEPRFSGFCHCRDCQRATGTGHCCYMIFDRSEVAYTGKIRAYSMIGGSGEETIRYFCETCGSQIFGSGPDSDPRWSIYAGTLDDPSEFAPQNRVNTYVRPWWDHAPLDIPEFEKMS</sequence>
<dbReference type="PANTHER" id="PTHR33337:SF40">
    <property type="entry name" value="CENP-V_GFA DOMAIN-CONTAINING PROTEIN-RELATED"/>
    <property type="match status" value="1"/>
</dbReference>
<evidence type="ECO:0000259" key="5">
    <source>
        <dbReference type="PROSITE" id="PS51891"/>
    </source>
</evidence>
<gene>
    <name evidence="6" type="ORF">JJB09_06775</name>
</gene>
<keyword evidence="3" id="KW-0862">Zinc</keyword>
<evidence type="ECO:0000256" key="1">
    <source>
        <dbReference type="ARBA" id="ARBA00005495"/>
    </source>
</evidence>
<dbReference type="SUPFAM" id="SSF51316">
    <property type="entry name" value="Mss4-like"/>
    <property type="match status" value="1"/>
</dbReference>
<organism evidence="6 7">
    <name type="scientific">Rhizobium setariae</name>
    <dbReference type="NCBI Taxonomy" id="2801340"/>
    <lineage>
        <taxon>Bacteria</taxon>
        <taxon>Pseudomonadati</taxon>
        <taxon>Pseudomonadota</taxon>
        <taxon>Alphaproteobacteria</taxon>
        <taxon>Hyphomicrobiales</taxon>
        <taxon>Rhizobiaceae</taxon>
        <taxon>Rhizobium/Agrobacterium group</taxon>
        <taxon>Rhizobium</taxon>
    </lineage>
</organism>
<keyword evidence="7" id="KW-1185">Reference proteome</keyword>
<dbReference type="PROSITE" id="PS51891">
    <property type="entry name" value="CENP_V_GFA"/>
    <property type="match status" value="1"/>
</dbReference>
<reference evidence="6" key="1">
    <citation type="submission" date="2021-01" db="EMBL/GenBank/DDBJ databases">
        <title>Rhizobium sp. strain KVB221 16S ribosomal RNA gene Genome sequencing and assembly.</title>
        <authorList>
            <person name="Kang M."/>
        </authorList>
    </citation>
    <scope>NUCLEOTIDE SEQUENCE</scope>
    <source>
        <strain evidence="6">KVB221</strain>
    </source>
</reference>
<comment type="caution">
    <text evidence="6">The sequence shown here is derived from an EMBL/GenBank/DDBJ whole genome shotgun (WGS) entry which is preliminary data.</text>
</comment>
<name>A0A936YSA1_9HYPH</name>
<dbReference type="Gene3D" id="3.90.1590.10">
    <property type="entry name" value="glutathione-dependent formaldehyde- activating enzyme (gfa)"/>
    <property type="match status" value="1"/>
</dbReference>
<dbReference type="Pfam" id="PF04828">
    <property type="entry name" value="GFA"/>
    <property type="match status" value="1"/>
</dbReference>
<comment type="similarity">
    <text evidence="1">Belongs to the Gfa family.</text>
</comment>
<dbReference type="InterPro" id="IPR011057">
    <property type="entry name" value="Mss4-like_sf"/>
</dbReference>
<dbReference type="PANTHER" id="PTHR33337">
    <property type="entry name" value="GFA DOMAIN-CONTAINING PROTEIN"/>
    <property type="match status" value="1"/>
</dbReference>
<keyword evidence="2" id="KW-0479">Metal-binding</keyword>
<proteinExistence type="inferred from homology"/>
<evidence type="ECO:0000313" key="7">
    <source>
        <dbReference type="Proteomes" id="UP000633219"/>
    </source>
</evidence>
<dbReference type="Proteomes" id="UP000633219">
    <property type="component" value="Unassembled WGS sequence"/>
</dbReference>
<protein>
    <submittedName>
        <fullName evidence="6">GFA family protein</fullName>
    </submittedName>
</protein>
<dbReference type="RefSeq" id="WP_201655053.1">
    <property type="nucleotide sequence ID" value="NZ_JAEQNC010000003.1"/>
</dbReference>
<feature type="domain" description="CENP-V/GFA" evidence="5">
    <location>
        <begin position="1"/>
        <end position="118"/>
    </location>
</feature>
<evidence type="ECO:0000256" key="4">
    <source>
        <dbReference type="ARBA" id="ARBA00023239"/>
    </source>
</evidence>